<dbReference type="Proteomes" id="UP000321408">
    <property type="component" value="Chromosome"/>
</dbReference>
<comment type="similarity">
    <text evidence="5 13 15">Belongs to the RNase HII family.</text>
</comment>
<dbReference type="InterPro" id="IPR001352">
    <property type="entry name" value="RNase_HII/HIII"/>
</dbReference>
<dbReference type="InterPro" id="IPR012337">
    <property type="entry name" value="RNaseH-like_sf"/>
</dbReference>
<dbReference type="GO" id="GO:0043137">
    <property type="term" value="P:DNA replication, removal of RNA primer"/>
    <property type="evidence" value="ECO:0007669"/>
    <property type="project" value="TreeGrafter"/>
</dbReference>
<feature type="binding site" evidence="13 14">
    <location>
        <position position="7"/>
    </location>
    <ligand>
        <name>a divalent metal cation</name>
        <dbReference type="ChEBI" id="CHEBI:60240"/>
    </ligand>
</feature>
<organism evidence="17 18">
    <name type="scientific">Promethearchaeum syntrophicum</name>
    <dbReference type="NCBI Taxonomy" id="2594042"/>
    <lineage>
        <taxon>Archaea</taxon>
        <taxon>Promethearchaeati</taxon>
        <taxon>Promethearchaeota</taxon>
        <taxon>Promethearchaeia</taxon>
        <taxon>Promethearchaeales</taxon>
        <taxon>Promethearchaeaceae</taxon>
        <taxon>Promethearchaeum</taxon>
    </lineage>
</organism>
<dbReference type="RefSeq" id="WP_147661418.1">
    <property type="nucleotide sequence ID" value="NZ_CP042905.2"/>
</dbReference>
<evidence type="ECO:0000256" key="10">
    <source>
        <dbReference type="ARBA" id="ARBA00022723"/>
    </source>
</evidence>
<dbReference type="EC" id="3.1.26.4" evidence="6 13"/>
<dbReference type="InterPro" id="IPR020787">
    <property type="entry name" value="RNase_HII_arc"/>
</dbReference>
<proteinExistence type="inferred from homology"/>
<dbReference type="EMBL" id="CP042905">
    <property type="protein sequence ID" value="QEE14465.1"/>
    <property type="molecule type" value="Genomic_DNA"/>
</dbReference>
<dbReference type="InterPro" id="IPR004649">
    <property type="entry name" value="RNase_H2_suA"/>
</dbReference>
<dbReference type="KEGG" id="psyt:DSAG12_00278"/>
<comment type="subcellular location">
    <subcellularLocation>
        <location evidence="4 13">Cytoplasm</location>
    </subcellularLocation>
</comment>
<keyword evidence="18" id="KW-1185">Reference proteome</keyword>
<dbReference type="GO" id="GO:0032299">
    <property type="term" value="C:ribonuclease H2 complex"/>
    <property type="evidence" value="ECO:0007669"/>
    <property type="project" value="TreeGrafter"/>
</dbReference>
<keyword evidence="11 13" id="KW-0255">Endonuclease</keyword>
<comment type="catalytic activity">
    <reaction evidence="1 13 14 15">
        <text>Endonucleolytic cleavage to 5'-phosphomonoester.</text>
        <dbReference type="EC" id="3.1.26.4"/>
    </reaction>
</comment>
<comment type="function">
    <text evidence="3 13 15">Endonuclease that specifically degrades the RNA of RNA-DNA hybrids.</text>
</comment>
<dbReference type="AlphaFoldDB" id="A0A5B9D635"/>
<dbReference type="InterPro" id="IPR024567">
    <property type="entry name" value="RNase_HII/HIII_dom"/>
</dbReference>
<evidence type="ECO:0000259" key="16">
    <source>
        <dbReference type="PROSITE" id="PS51975"/>
    </source>
</evidence>
<feature type="binding site" evidence="13 14">
    <location>
        <position position="108"/>
    </location>
    <ligand>
        <name>a divalent metal cation</name>
        <dbReference type="ChEBI" id="CHEBI:60240"/>
    </ligand>
</feature>
<dbReference type="FunFam" id="1.10.10.460:FF:000001">
    <property type="entry name" value="Ribonuclease"/>
    <property type="match status" value="1"/>
</dbReference>
<evidence type="ECO:0000313" key="18">
    <source>
        <dbReference type="Proteomes" id="UP000321408"/>
    </source>
</evidence>
<feature type="domain" description="RNase H type-2" evidence="16">
    <location>
        <begin position="1"/>
        <end position="214"/>
    </location>
</feature>
<dbReference type="NCBIfam" id="TIGR00729">
    <property type="entry name" value="ribonuclease HII"/>
    <property type="match status" value="1"/>
</dbReference>
<accession>A0A5B9D635</accession>
<dbReference type="GO" id="GO:0005737">
    <property type="term" value="C:cytoplasm"/>
    <property type="evidence" value="ECO:0007669"/>
    <property type="project" value="UniProtKB-SubCell"/>
</dbReference>
<dbReference type="GO" id="GO:0006298">
    <property type="term" value="P:mismatch repair"/>
    <property type="evidence" value="ECO:0007669"/>
    <property type="project" value="TreeGrafter"/>
</dbReference>
<dbReference type="PANTHER" id="PTHR10954:SF23">
    <property type="entry name" value="RIBONUCLEASE"/>
    <property type="match status" value="1"/>
</dbReference>
<comment type="cofactor">
    <cofactor evidence="13 14">
        <name>Mn(2+)</name>
        <dbReference type="ChEBI" id="CHEBI:29035"/>
    </cofactor>
    <cofactor evidence="13 14">
        <name>Mg(2+)</name>
        <dbReference type="ChEBI" id="CHEBI:18420"/>
    </cofactor>
    <text evidence="13 14">Manganese or magnesium. Binds 1 divalent metal ion per monomer in the absence of substrate. May bind a second metal ion after substrate binding.</text>
</comment>
<gene>
    <name evidence="13 17" type="primary">rnhB</name>
    <name evidence="17" type="ORF">DSAG12_00278</name>
</gene>
<evidence type="ECO:0000256" key="11">
    <source>
        <dbReference type="ARBA" id="ARBA00022759"/>
    </source>
</evidence>
<dbReference type="OrthoDB" id="33866at2157"/>
<keyword evidence="10 13" id="KW-0479">Metal-binding</keyword>
<keyword evidence="9 13" id="KW-0540">Nuclease</keyword>
<dbReference type="Gene3D" id="1.10.10.460">
    <property type="entry name" value="Ribonuclease hii. Domain 2"/>
    <property type="match status" value="1"/>
</dbReference>
<dbReference type="Gene3D" id="3.30.420.10">
    <property type="entry name" value="Ribonuclease H-like superfamily/Ribonuclease H"/>
    <property type="match status" value="1"/>
</dbReference>
<evidence type="ECO:0000313" key="17">
    <source>
        <dbReference type="EMBL" id="QEE14465.1"/>
    </source>
</evidence>
<evidence type="ECO:0000256" key="13">
    <source>
        <dbReference type="HAMAP-Rule" id="MF_00052"/>
    </source>
</evidence>
<evidence type="ECO:0000256" key="15">
    <source>
        <dbReference type="RuleBase" id="RU003515"/>
    </source>
</evidence>
<dbReference type="SUPFAM" id="SSF53098">
    <property type="entry name" value="Ribonuclease H-like"/>
    <property type="match status" value="1"/>
</dbReference>
<dbReference type="GeneID" id="41328281"/>
<dbReference type="PROSITE" id="PS51975">
    <property type="entry name" value="RNASE_H_2"/>
    <property type="match status" value="1"/>
</dbReference>
<name>A0A5B9D635_9ARCH</name>
<dbReference type="GO" id="GO:0004523">
    <property type="term" value="F:RNA-DNA hybrid ribonuclease activity"/>
    <property type="evidence" value="ECO:0007669"/>
    <property type="project" value="UniProtKB-UniRule"/>
</dbReference>
<evidence type="ECO:0000256" key="3">
    <source>
        <dbReference type="ARBA" id="ARBA00004065"/>
    </source>
</evidence>
<evidence type="ECO:0000256" key="4">
    <source>
        <dbReference type="ARBA" id="ARBA00004496"/>
    </source>
</evidence>
<evidence type="ECO:0000256" key="5">
    <source>
        <dbReference type="ARBA" id="ARBA00007383"/>
    </source>
</evidence>
<sequence length="224" mass="25441">MLIAGLDEAGRGPVIGSLVIGCVIFNEKDLPILDDIGVDDSKKITSKRREILAKKIKSHAVSYDILEITAKDINALHKKGLTLNEIEEISFAKLINGIKPQPDIIYLDAADVIEDRFGKTIGSMLRFKPKKIISKHRGDAIFKIVGAASILAKTKRDQIIEEYKKEYGNIGSGYPSDPYTKKFLKSYYYSNQKFPPIVRTWWKTAENIKKDYEMQKKQKKLTEF</sequence>
<evidence type="ECO:0000256" key="14">
    <source>
        <dbReference type="PROSITE-ProRule" id="PRU01319"/>
    </source>
</evidence>
<reference evidence="17 18" key="1">
    <citation type="journal article" date="2020" name="Nature">
        <title>Isolation of an archaeon at the prokaryote-eukaryote interface.</title>
        <authorList>
            <person name="Imachi H."/>
            <person name="Nobu M.K."/>
            <person name="Nakahara N."/>
            <person name="Morono Y."/>
            <person name="Ogawara M."/>
            <person name="Takaki Y."/>
            <person name="Takano Y."/>
            <person name="Uematsu K."/>
            <person name="Ikuta T."/>
            <person name="Ito M."/>
            <person name="Matsui Y."/>
            <person name="Miyazaki M."/>
            <person name="Murata K."/>
            <person name="Saito Y."/>
            <person name="Sakai S."/>
            <person name="Song C."/>
            <person name="Tasumi E."/>
            <person name="Yamanaka Y."/>
            <person name="Yamaguchi T."/>
            <person name="Kamagata Y."/>
            <person name="Tamaki H."/>
            <person name="Takai K."/>
        </authorList>
    </citation>
    <scope>NUCLEOTIDE SEQUENCE [LARGE SCALE GENOMIC DNA]</scope>
    <source>
        <strain evidence="17 18">MK-D1</strain>
    </source>
</reference>
<keyword evidence="8 13" id="KW-0963">Cytoplasm</keyword>
<dbReference type="GO" id="GO:0030145">
    <property type="term" value="F:manganese ion binding"/>
    <property type="evidence" value="ECO:0007669"/>
    <property type="project" value="UniProtKB-UniRule"/>
</dbReference>
<dbReference type="Pfam" id="PF01351">
    <property type="entry name" value="RNase_HII"/>
    <property type="match status" value="1"/>
</dbReference>
<dbReference type="InterPro" id="IPR023160">
    <property type="entry name" value="RNase_HII_hlx-loop-hlx_cap_dom"/>
</dbReference>
<evidence type="ECO:0000256" key="9">
    <source>
        <dbReference type="ARBA" id="ARBA00022722"/>
    </source>
</evidence>
<dbReference type="HAMAP" id="MF_00052_A">
    <property type="entry name" value="RNase_HII_A"/>
    <property type="match status" value="1"/>
</dbReference>
<protein>
    <recommendedName>
        <fullName evidence="7 13">Ribonuclease HII</fullName>
        <shortName evidence="13">RNase HII</shortName>
        <ecNumber evidence="6 13">3.1.26.4</ecNumber>
    </recommendedName>
</protein>
<dbReference type="InterPro" id="IPR036397">
    <property type="entry name" value="RNaseH_sf"/>
</dbReference>
<evidence type="ECO:0000256" key="8">
    <source>
        <dbReference type="ARBA" id="ARBA00022490"/>
    </source>
</evidence>
<evidence type="ECO:0000256" key="2">
    <source>
        <dbReference type="ARBA" id="ARBA00001946"/>
    </source>
</evidence>
<keyword evidence="12 13" id="KW-0378">Hydrolase</keyword>
<comment type="cofactor">
    <cofactor evidence="2">
        <name>Mg(2+)</name>
        <dbReference type="ChEBI" id="CHEBI:18420"/>
    </cofactor>
</comment>
<evidence type="ECO:0000256" key="6">
    <source>
        <dbReference type="ARBA" id="ARBA00012180"/>
    </source>
</evidence>
<evidence type="ECO:0000256" key="12">
    <source>
        <dbReference type="ARBA" id="ARBA00022801"/>
    </source>
</evidence>
<evidence type="ECO:0000256" key="1">
    <source>
        <dbReference type="ARBA" id="ARBA00000077"/>
    </source>
</evidence>
<dbReference type="PANTHER" id="PTHR10954">
    <property type="entry name" value="RIBONUCLEASE H2 SUBUNIT A"/>
    <property type="match status" value="1"/>
</dbReference>
<dbReference type="GO" id="GO:0003723">
    <property type="term" value="F:RNA binding"/>
    <property type="evidence" value="ECO:0007669"/>
    <property type="project" value="UniProtKB-UniRule"/>
</dbReference>
<evidence type="ECO:0000256" key="7">
    <source>
        <dbReference type="ARBA" id="ARBA00019179"/>
    </source>
</evidence>
<dbReference type="CDD" id="cd07180">
    <property type="entry name" value="RNase_HII_archaea_like"/>
    <property type="match status" value="1"/>
</dbReference>
<feature type="binding site" evidence="13 14">
    <location>
        <position position="8"/>
    </location>
    <ligand>
        <name>a divalent metal cation</name>
        <dbReference type="ChEBI" id="CHEBI:60240"/>
    </ligand>
</feature>
<keyword evidence="13" id="KW-0464">Manganese</keyword>
<reference evidence="17 18" key="2">
    <citation type="journal article" date="2024" name="Int. J. Syst. Evol. Microbiol.">
        <title>Promethearchaeum syntrophicum gen. nov., sp. nov., an anaerobic, obligately syntrophic archaeon, the first isolate of the lineage 'Asgard' archaea, and proposal of the new archaeal phylum Promethearchaeota phyl. nov. and kingdom Promethearchaeati regn. nov.</title>
        <authorList>
            <person name="Imachi H."/>
            <person name="Nobu M.K."/>
            <person name="Kato S."/>
            <person name="Takaki Y."/>
            <person name="Miyazaki M."/>
            <person name="Miyata M."/>
            <person name="Ogawara M."/>
            <person name="Saito Y."/>
            <person name="Sakai S."/>
            <person name="Tahara Y.O."/>
            <person name="Takano Y."/>
            <person name="Tasumi E."/>
            <person name="Uematsu K."/>
            <person name="Yoshimura T."/>
            <person name="Itoh T."/>
            <person name="Ohkuma M."/>
            <person name="Takai K."/>
        </authorList>
    </citation>
    <scope>NUCLEOTIDE SEQUENCE [LARGE SCALE GENOMIC DNA]</scope>
    <source>
        <strain evidence="17 18">MK-D1</strain>
    </source>
</reference>